<dbReference type="AlphaFoldDB" id="A0A6N2RN14"/>
<organism evidence="1">
    <name type="scientific">Blautia glucerasea</name>
    <dbReference type="NCBI Taxonomy" id="536633"/>
    <lineage>
        <taxon>Bacteria</taxon>
        <taxon>Bacillati</taxon>
        <taxon>Bacillota</taxon>
        <taxon>Clostridia</taxon>
        <taxon>Lachnospirales</taxon>
        <taxon>Lachnospiraceae</taxon>
        <taxon>Blautia</taxon>
    </lineage>
</organism>
<name>A0A6N2RN14_9FIRM</name>
<gene>
    <name evidence="1" type="ORF">BGLFYP119_00727</name>
</gene>
<evidence type="ECO:0000313" key="1">
    <source>
        <dbReference type="EMBL" id="VYS82322.1"/>
    </source>
</evidence>
<dbReference type="Pfam" id="PF06854">
    <property type="entry name" value="Phage_Gp15"/>
    <property type="match status" value="1"/>
</dbReference>
<protein>
    <submittedName>
        <fullName evidence="1">Bacteriophage Gp15 protein</fullName>
    </submittedName>
</protein>
<reference evidence="1" key="1">
    <citation type="submission" date="2019-11" db="EMBL/GenBank/DDBJ databases">
        <authorList>
            <person name="Feng L."/>
        </authorList>
    </citation>
    <scope>NUCLEOTIDE SEQUENCE</scope>
    <source>
        <strain evidence="1">BgluceraseaLFYP119</strain>
    </source>
</reference>
<proteinExistence type="predicted"/>
<accession>A0A6N2RN14</accession>
<dbReference type="InterPro" id="IPR009660">
    <property type="entry name" value="Phage_A500_Gp15"/>
</dbReference>
<dbReference type="RefSeq" id="WP_156352826.1">
    <property type="nucleotide sequence ID" value="NZ_CACRST010000009.1"/>
</dbReference>
<sequence>MNIFYEELPDCINVNGVPYKVITDFREWIRFSDMIASDIPANLKAEFLMKMFLEDAPKMYSKQDMDEVVDGIVQFLTMSELDFPVLEENKPDQNGQKKKAIYYKYDAPCIVSAFRQDYGIDLLDIEYMHWWKFKMLLDGIAENRQIKERIYYRTVDVRQIKDRKEVSRIMRIRRKITIPEQELLSDEEIGNAFV</sequence>
<dbReference type="EMBL" id="CACRST010000009">
    <property type="protein sequence ID" value="VYS82322.1"/>
    <property type="molecule type" value="Genomic_DNA"/>
</dbReference>